<keyword evidence="4 5" id="KW-0697">Rotamase</keyword>
<evidence type="ECO:0000256" key="5">
    <source>
        <dbReference type="PROSITE-ProRule" id="PRU00278"/>
    </source>
</evidence>
<evidence type="ECO:0000256" key="1">
    <source>
        <dbReference type="ARBA" id="ARBA00000971"/>
    </source>
</evidence>
<dbReference type="Pfam" id="PF00639">
    <property type="entry name" value="Rotamase"/>
    <property type="match status" value="1"/>
</dbReference>
<comment type="similarity">
    <text evidence="2">Belongs to the PpiC/parvulin rotamase family.</text>
</comment>
<dbReference type="SUPFAM" id="SSF54534">
    <property type="entry name" value="FKBP-like"/>
    <property type="match status" value="1"/>
</dbReference>
<evidence type="ECO:0000256" key="4">
    <source>
        <dbReference type="ARBA" id="ARBA00023110"/>
    </source>
</evidence>
<protein>
    <recommendedName>
        <fullName evidence="3">peptidylprolyl isomerase</fullName>
        <ecNumber evidence="3">5.2.1.8</ecNumber>
    </recommendedName>
</protein>
<dbReference type="InterPro" id="IPR014282">
    <property type="entry name" value="Nitrogen_fix_NifM"/>
</dbReference>
<dbReference type="GO" id="GO:0003755">
    <property type="term" value="F:peptidyl-prolyl cis-trans isomerase activity"/>
    <property type="evidence" value="ECO:0007669"/>
    <property type="project" value="UniProtKB-KW"/>
</dbReference>
<gene>
    <name evidence="7" type="primary">nifM</name>
    <name evidence="7" type="ORF">HW932_17210</name>
</gene>
<accession>A0A850R8I4</accession>
<evidence type="ECO:0000313" key="7">
    <source>
        <dbReference type="EMBL" id="NVZ10999.1"/>
    </source>
</evidence>
<evidence type="ECO:0000256" key="2">
    <source>
        <dbReference type="ARBA" id="ARBA00007656"/>
    </source>
</evidence>
<evidence type="ECO:0000259" key="6">
    <source>
        <dbReference type="PROSITE" id="PS50198"/>
    </source>
</evidence>
<dbReference type="InterPro" id="IPR046357">
    <property type="entry name" value="PPIase_dom_sf"/>
</dbReference>
<dbReference type="SUPFAM" id="SSF109998">
    <property type="entry name" value="Triger factor/SurA peptide-binding domain-like"/>
    <property type="match status" value="1"/>
</dbReference>
<sequence>MNQAVSEHRPTPPAEYRYHRLRAAAERFQTAVDALETAQRLEVERLAERTWALESRVLATEEARDTLISERRLDEALAEVQRRYPDAGEFQEDLARHGLDEATLRRALRRELIFDAVMTRVGARAEAVSEEEVRQFHAEHAERFQIPERRTARHILITINSDYAENSREAARTRIDAIAEEVQADPQAFGQLARRHSECPTAMEDGRLGALPRGRLYPELDAALFALDAGQVSGVLESEVGFHLLWCECIEPARTVDLDQAREQIRTRLEAQRRHDCQKAWIARLSRADA</sequence>
<evidence type="ECO:0000256" key="3">
    <source>
        <dbReference type="ARBA" id="ARBA00013194"/>
    </source>
</evidence>
<name>A0A850R8I4_9GAMM</name>
<dbReference type="PANTHER" id="PTHR47245:SF2">
    <property type="entry name" value="PEPTIDYL-PROLYL CIS-TRANS ISOMERASE HP_0175-RELATED"/>
    <property type="match status" value="1"/>
</dbReference>
<evidence type="ECO:0000313" key="8">
    <source>
        <dbReference type="Proteomes" id="UP000592294"/>
    </source>
</evidence>
<reference evidence="7 8" key="1">
    <citation type="submission" date="2020-06" db="EMBL/GenBank/DDBJ databases">
        <title>Whole-genome sequence of Allochromatium humboldtianum DSM 21881, type strain.</title>
        <authorList>
            <person name="Kyndt J.A."/>
            <person name="Meyer T.E."/>
        </authorList>
    </citation>
    <scope>NUCLEOTIDE SEQUENCE [LARGE SCALE GENOMIC DNA]</scope>
    <source>
        <strain evidence="7 8">DSM 21881</strain>
    </source>
</reference>
<keyword evidence="5" id="KW-0413">Isomerase</keyword>
<dbReference type="Proteomes" id="UP000592294">
    <property type="component" value="Unassembled WGS sequence"/>
</dbReference>
<dbReference type="PROSITE" id="PS50198">
    <property type="entry name" value="PPIC_PPIASE_2"/>
    <property type="match status" value="1"/>
</dbReference>
<comment type="caution">
    <text evidence="7">The sequence shown here is derived from an EMBL/GenBank/DDBJ whole genome shotgun (WGS) entry which is preliminary data.</text>
</comment>
<dbReference type="PANTHER" id="PTHR47245">
    <property type="entry name" value="PEPTIDYLPROLYL ISOMERASE"/>
    <property type="match status" value="1"/>
</dbReference>
<dbReference type="EMBL" id="JABZEO010000014">
    <property type="protein sequence ID" value="NVZ10999.1"/>
    <property type="molecule type" value="Genomic_DNA"/>
</dbReference>
<proteinExistence type="inferred from homology"/>
<dbReference type="AlphaFoldDB" id="A0A850R8I4"/>
<dbReference type="EC" id="5.2.1.8" evidence="3"/>
<organism evidence="7 8">
    <name type="scientific">Allochromatium humboldtianum</name>
    <dbReference type="NCBI Taxonomy" id="504901"/>
    <lineage>
        <taxon>Bacteria</taxon>
        <taxon>Pseudomonadati</taxon>
        <taxon>Pseudomonadota</taxon>
        <taxon>Gammaproteobacteria</taxon>
        <taxon>Chromatiales</taxon>
        <taxon>Chromatiaceae</taxon>
        <taxon>Allochromatium</taxon>
    </lineage>
</organism>
<dbReference type="InterPro" id="IPR000297">
    <property type="entry name" value="PPIase_PpiC"/>
</dbReference>
<dbReference type="InterPro" id="IPR027304">
    <property type="entry name" value="Trigger_fact/SurA_dom_sf"/>
</dbReference>
<comment type="catalytic activity">
    <reaction evidence="1">
        <text>[protein]-peptidylproline (omega=180) = [protein]-peptidylproline (omega=0)</text>
        <dbReference type="Rhea" id="RHEA:16237"/>
        <dbReference type="Rhea" id="RHEA-COMP:10747"/>
        <dbReference type="Rhea" id="RHEA-COMP:10748"/>
        <dbReference type="ChEBI" id="CHEBI:83833"/>
        <dbReference type="ChEBI" id="CHEBI:83834"/>
        <dbReference type="EC" id="5.2.1.8"/>
    </reaction>
</comment>
<dbReference type="NCBIfam" id="TIGR02933">
    <property type="entry name" value="nifM_nitrog"/>
    <property type="match status" value="1"/>
</dbReference>
<dbReference type="Gene3D" id="3.10.50.40">
    <property type="match status" value="1"/>
</dbReference>
<feature type="domain" description="PpiC" evidence="6">
    <location>
        <begin position="147"/>
        <end position="249"/>
    </location>
</feature>
<keyword evidence="8" id="KW-1185">Reference proteome</keyword>
<dbReference type="InterPro" id="IPR050245">
    <property type="entry name" value="PrsA_foldase"/>
</dbReference>